<feature type="compositionally biased region" description="Basic and acidic residues" evidence="1">
    <location>
        <begin position="1"/>
        <end position="18"/>
    </location>
</feature>
<dbReference type="InParanoid" id="M4C498"/>
<keyword evidence="3" id="KW-1185">Reference proteome</keyword>
<evidence type="ECO:0000313" key="3">
    <source>
        <dbReference type="Proteomes" id="UP000011713"/>
    </source>
</evidence>
<dbReference type="EnsemblProtists" id="HpaT813916">
    <property type="protein sequence ID" value="HpaP813916"/>
    <property type="gene ID" value="HpaG813916"/>
</dbReference>
<name>M4C498_HYAAE</name>
<evidence type="ECO:0000313" key="2">
    <source>
        <dbReference type="EnsemblProtists" id="HpaP813916"/>
    </source>
</evidence>
<dbReference type="Proteomes" id="UP000011713">
    <property type="component" value="Unassembled WGS sequence"/>
</dbReference>
<dbReference type="AlphaFoldDB" id="M4C498"/>
<feature type="region of interest" description="Disordered" evidence="1">
    <location>
        <begin position="1"/>
        <end position="31"/>
    </location>
</feature>
<sequence>MDGHRPASCRPQREDARMGRQRQRATVGSGCGSDQMVKVAYRNRVRAIKRDMLPSSTAAARGFSLKALLTHVVAPNSLQFNALEFQLSSKEAQEAARDAATRVQPGDLIFSTTSGLVYSVGRAGDRVLA</sequence>
<proteinExistence type="predicted"/>
<dbReference type="VEuPathDB" id="FungiDB:HpaG813916"/>
<protein>
    <submittedName>
        <fullName evidence="2">Uncharacterized protein</fullName>
    </submittedName>
</protein>
<evidence type="ECO:0000256" key="1">
    <source>
        <dbReference type="SAM" id="MobiDB-lite"/>
    </source>
</evidence>
<organism evidence="2 3">
    <name type="scientific">Hyaloperonospora arabidopsidis (strain Emoy2)</name>
    <name type="common">Downy mildew agent</name>
    <name type="synonym">Peronospora arabidopsidis</name>
    <dbReference type="NCBI Taxonomy" id="559515"/>
    <lineage>
        <taxon>Eukaryota</taxon>
        <taxon>Sar</taxon>
        <taxon>Stramenopiles</taxon>
        <taxon>Oomycota</taxon>
        <taxon>Peronosporomycetes</taxon>
        <taxon>Peronosporales</taxon>
        <taxon>Peronosporaceae</taxon>
        <taxon>Hyaloperonospora</taxon>
    </lineage>
</organism>
<dbReference type="HOGENOM" id="CLU_1952981_0_0_1"/>
<reference evidence="2" key="2">
    <citation type="submission" date="2015-06" db="UniProtKB">
        <authorList>
            <consortium name="EnsemblProtists"/>
        </authorList>
    </citation>
    <scope>IDENTIFICATION</scope>
    <source>
        <strain evidence="2">Emoy2</strain>
    </source>
</reference>
<dbReference type="EMBL" id="JH598213">
    <property type="status" value="NOT_ANNOTATED_CDS"/>
    <property type="molecule type" value="Genomic_DNA"/>
</dbReference>
<reference evidence="3" key="1">
    <citation type="journal article" date="2010" name="Science">
        <title>Signatures of adaptation to obligate biotrophy in the Hyaloperonospora arabidopsidis genome.</title>
        <authorList>
            <person name="Baxter L."/>
            <person name="Tripathy S."/>
            <person name="Ishaque N."/>
            <person name="Boot N."/>
            <person name="Cabral A."/>
            <person name="Kemen E."/>
            <person name="Thines M."/>
            <person name="Ah-Fong A."/>
            <person name="Anderson R."/>
            <person name="Badejoko W."/>
            <person name="Bittner-Eddy P."/>
            <person name="Boore J.L."/>
            <person name="Chibucos M.C."/>
            <person name="Coates M."/>
            <person name="Dehal P."/>
            <person name="Delehaunty K."/>
            <person name="Dong S."/>
            <person name="Downton P."/>
            <person name="Dumas B."/>
            <person name="Fabro G."/>
            <person name="Fronick C."/>
            <person name="Fuerstenberg S.I."/>
            <person name="Fulton L."/>
            <person name="Gaulin E."/>
            <person name="Govers F."/>
            <person name="Hughes L."/>
            <person name="Humphray S."/>
            <person name="Jiang R.H."/>
            <person name="Judelson H."/>
            <person name="Kamoun S."/>
            <person name="Kyung K."/>
            <person name="Meijer H."/>
            <person name="Minx P."/>
            <person name="Morris P."/>
            <person name="Nelson J."/>
            <person name="Phuntumart V."/>
            <person name="Qutob D."/>
            <person name="Rehmany A."/>
            <person name="Rougon-Cardoso A."/>
            <person name="Ryden P."/>
            <person name="Torto-Alalibo T."/>
            <person name="Studholme D."/>
            <person name="Wang Y."/>
            <person name="Win J."/>
            <person name="Wood J."/>
            <person name="Clifton S.W."/>
            <person name="Rogers J."/>
            <person name="Van den Ackerveken G."/>
            <person name="Jones J.D."/>
            <person name="McDowell J.M."/>
            <person name="Beynon J."/>
            <person name="Tyler B.M."/>
        </authorList>
    </citation>
    <scope>NUCLEOTIDE SEQUENCE [LARGE SCALE GENOMIC DNA]</scope>
    <source>
        <strain evidence="3">Emoy2</strain>
    </source>
</reference>
<accession>M4C498</accession>